<organism evidence="1 2">
    <name type="scientific">Parasponia andersonii</name>
    <name type="common">Sponia andersonii</name>
    <dbReference type="NCBI Taxonomy" id="3476"/>
    <lineage>
        <taxon>Eukaryota</taxon>
        <taxon>Viridiplantae</taxon>
        <taxon>Streptophyta</taxon>
        <taxon>Embryophyta</taxon>
        <taxon>Tracheophyta</taxon>
        <taxon>Spermatophyta</taxon>
        <taxon>Magnoliopsida</taxon>
        <taxon>eudicotyledons</taxon>
        <taxon>Gunneridae</taxon>
        <taxon>Pentapetalae</taxon>
        <taxon>rosids</taxon>
        <taxon>fabids</taxon>
        <taxon>Rosales</taxon>
        <taxon>Cannabaceae</taxon>
        <taxon>Parasponia</taxon>
    </lineage>
</organism>
<dbReference type="Proteomes" id="UP000237105">
    <property type="component" value="Unassembled WGS sequence"/>
</dbReference>
<comment type="caution">
    <text evidence="1">The sequence shown here is derived from an EMBL/GenBank/DDBJ whole genome shotgun (WGS) entry which is preliminary data.</text>
</comment>
<feature type="non-terminal residue" evidence="1">
    <location>
        <position position="1"/>
    </location>
</feature>
<reference evidence="2" key="1">
    <citation type="submission" date="2016-06" db="EMBL/GenBank/DDBJ databases">
        <title>Parallel loss of symbiosis genes in relatives of nitrogen-fixing non-legume Parasponia.</title>
        <authorList>
            <person name="Van Velzen R."/>
            <person name="Holmer R."/>
            <person name="Bu F."/>
            <person name="Rutten L."/>
            <person name="Van Zeijl A."/>
            <person name="Liu W."/>
            <person name="Santuari L."/>
            <person name="Cao Q."/>
            <person name="Sharma T."/>
            <person name="Shen D."/>
            <person name="Roswanjaya Y."/>
            <person name="Wardhani T."/>
            <person name="Kalhor M.S."/>
            <person name="Jansen J."/>
            <person name="Van den Hoogen J."/>
            <person name="Gungor B."/>
            <person name="Hartog M."/>
            <person name="Hontelez J."/>
            <person name="Verver J."/>
            <person name="Yang W.-C."/>
            <person name="Schijlen E."/>
            <person name="Repin R."/>
            <person name="Schilthuizen M."/>
            <person name="Schranz E."/>
            <person name="Heidstra R."/>
            <person name="Miyata K."/>
            <person name="Fedorova E."/>
            <person name="Kohlen W."/>
            <person name="Bisseling T."/>
            <person name="Smit S."/>
            <person name="Geurts R."/>
        </authorList>
    </citation>
    <scope>NUCLEOTIDE SEQUENCE [LARGE SCALE GENOMIC DNA]</scope>
    <source>
        <strain evidence="2">cv. WU1-14</strain>
    </source>
</reference>
<name>A0A2P5BMS0_PARAD</name>
<evidence type="ECO:0000313" key="2">
    <source>
        <dbReference type="Proteomes" id="UP000237105"/>
    </source>
</evidence>
<dbReference type="EMBL" id="JXTB01000250">
    <property type="protein sequence ID" value="PON50102.1"/>
    <property type="molecule type" value="Genomic_DNA"/>
</dbReference>
<accession>A0A2P5BMS0</accession>
<protein>
    <submittedName>
        <fullName evidence="1">Uncharacterized protein</fullName>
    </submittedName>
</protein>
<evidence type="ECO:0000313" key="1">
    <source>
        <dbReference type="EMBL" id="PON50102.1"/>
    </source>
</evidence>
<proteinExistence type="predicted"/>
<dbReference type="AlphaFoldDB" id="A0A2P5BMS0"/>
<sequence>VEIVRVRYSNSICPDLKISQCDICGIFVIRRNFETCGGSGGIKSRPDPGAHH</sequence>
<keyword evidence="2" id="KW-1185">Reference proteome</keyword>
<gene>
    <name evidence="1" type="ORF">PanWU01x14_225440</name>
</gene>